<dbReference type="PANTHER" id="PTHR42877">
    <property type="entry name" value="L-ORNITHINE N(5)-MONOOXYGENASE-RELATED"/>
    <property type="match status" value="1"/>
</dbReference>
<sequence length="653" mass="73667">MTNDPHNIPVLSNDEWTAQLKASLPSANIPTLLMTLIHLTGDRKWLTETYQCSRVRGIDDNDPGGLPEGVQKEIRDAAFEALVEWKKSGTVKLQAPGFETLVEMLKLNVGEDIPQSYGPMISSWLGFDEDMVIDQKGRFKIPDGFKVVVIGAGVAGLASAIRLQGAGIPFVVVEKNAEVGGTWYENHYPGCGVDTPNHIYSYSFAKGDWSKYFALQEEIQKYFEGVADKFNLRQYIRFNTKVEAARYDEATMTWVVDTKNKDGETDRLIANVLLSAVGLLNVPKMPQIPGLDKFKGVCFHSTQWPEGLDLKGRRVGVIGNGATSMQIVPEISKIEGIQLTVFQRSKQWAAPFEKFRLEVPQEKRFLLSQLPFYQEWYRQRLAYIFNDRIHKSLQIDPQWPHPERSINRTNERHREHFVDYIKAELGARQDLLPDVTPDYPPFGKRMLMDNGWFRTMAKANVRLVTGGIPEIRGNAVIDEKGNAHELDVLIVCTGFDAINMLASFNLVGKGGRSIREVWADKGAEAYLGVAAPGFPNFFMLAGPNTALGHGGSVVALMETQVAYVMNILRQAMDKTPGGQRFEFDVLKDCHDNYNARVQAAHGEMIWTHKGMSNWYRNAAGRVIATTPWRNDYYWHMARKADFDDYVFRTEATV</sequence>
<proteinExistence type="predicted"/>
<dbReference type="RefSeq" id="WP_152766421.1">
    <property type="nucleotide sequence ID" value="NZ_WHNP01000056.1"/>
</dbReference>
<evidence type="ECO:0000256" key="3">
    <source>
        <dbReference type="ARBA" id="ARBA00023002"/>
    </source>
</evidence>
<dbReference type="GO" id="GO:0004499">
    <property type="term" value="F:N,N-dimethylaniline monooxygenase activity"/>
    <property type="evidence" value="ECO:0007669"/>
    <property type="project" value="InterPro"/>
</dbReference>
<dbReference type="EMBL" id="WHNP01000056">
    <property type="protein sequence ID" value="MPW22041.1"/>
    <property type="molecule type" value="Genomic_DNA"/>
</dbReference>
<protein>
    <submittedName>
        <fullName evidence="4">SidA/IucD/PvdA family monooxygenase</fullName>
    </submittedName>
</protein>
<dbReference type="PRINTS" id="PR00469">
    <property type="entry name" value="PNDRDTASEII"/>
</dbReference>
<gene>
    <name evidence="4" type="ORF">GCT13_35645</name>
</gene>
<name>A0A7X1NI27_9BURK</name>
<reference evidence="4 5" key="1">
    <citation type="submission" date="2019-10" db="EMBL/GenBank/DDBJ databases">
        <title>Paraburkholderia sp. isolated from nodules of Mimosa pudica from Brazilian Atlantic Forest soils.</title>
        <authorList>
            <person name="Paulitsch F."/>
            <person name="Hungria M."/>
            <person name="Dall'Agnol R."/>
        </authorList>
    </citation>
    <scope>NUCLEOTIDE SEQUENCE [LARGE SCALE GENOMIC DNA]</scope>
    <source>
        <strain evidence="4 5">CNPSo 3157</strain>
    </source>
</reference>
<organism evidence="4 5">
    <name type="scientific">Paraburkholderia franconis</name>
    <dbReference type="NCBI Taxonomy" id="2654983"/>
    <lineage>
        <taxon>Bacteria</taxon>
        <taxon>Pseudomonadati</taxon>
        <taxon>Pseudomonadota</taxon>
        <taxon>Betaproteobacteria</taxon>
        <taxon>Burkholderiales</taxon>
        <taxon>Burkholderiaceae</taxon>
        <taxon>Paraburkholderia</taxon>
    </lineage>
</organism>
<dbReference type="PANTHER" id="PTHR42877:SF4">
    <property type="entry name" value="FAD_NAD(P)-BINDING DOMAIN-CONTAINING PROTEIN-RELATED"/>
    <property type="match status" value="1"/>
</dbReference>
<evidence type="ECO:0000313" key="4">
    <source>
        <dbReference type="EMBL" id="MPW22041.1"/>
    </source>
</evidence>
<keyword evidence="2" id="KW-0274">FAD</keyword>
<dbReference type="SUPFAM" id="SSF51905">
    <property type="entry name" value="FAD/NAD(P)-binding domain"/>
    <property type="match status" value="2"/>
</dbReference>
<accession>A0A7X1NI27</accession>
<evidence type="ECO:0000313" key="5">
    <source>
        <dbReference type="Proteomes" id="UP000484381"/>
    </source>
</evidence>
<dbReference type="InterPro" id="IPR051209">
    <property type="entry name" value="FAD-bind_Monooxygenase_sf"/>
</dbReference>
<keyword evidence="5" id="KW-1185">Reference proteome</keyword>
<comment type="caution">
    <text evidence="4">The sequence shown here is derived from an EMBL/GenBank/DDBJ whole genome shotgun (WGS) entry which is preliminary data.</text>
</comment>
<dbReference type="InterPro" id="IPR020946">
    <property type="entry name" value="Flavin_mOase-like"/>
</dbReference>
<dbReference type="GO" id="GO:0050661">
    <property type="term" value="F:NADP binding"/>
    <property type="evidence" value="ECO:0007669"/>
    <property type="project" value="InterPro"/>
</dbReference>
<dbReference type="Proteomes" id="UP000484381">
    <property type="component" value="Unassembled WGS sequence"/>
</dbReference>
<dbReference type="AlphaFoldDB" id="A0A7X1NI27"/>
<dbReference type="Pfam" id="PF00743">
    <property type="entry name" value="FMO-like"/>
    <property type="match status" value="1"/>
</dbReference>
<evidence type="ECO:0000256" key="2">
    <source>
        <dbReference type="ARBA" id="ARBA00022827"/>
    </source>
</evidence>
<keyword evidence="4" id="KW-0503">Monooxygenase</keyword>
<dbReference type="Gene3D" id="3.50.50.60">
    <property type="entry name" value="FAD/NAD(P)-binding domain"/>
    <property type="match status" value="2"/>
</dbReference>
<keyword evidence="3" id="KW-0560">Oxidoreductase</keyword>
<dbReference type="InterPro" id="IPR036188">
    <property type="entry name" value="FAD/NAD-bd_sf"/>
</dbReference>
<keyword evidence="1" id="KW-0285">Flavoprotein</keyword>
<dbReference type="GO" id="GO:0050660">
    <property type="term" value="F:flavin adenine dinucleotide binding"/>
    <property type="evidence" value="ECO:0007669"/>
    <property type="project" value="InterPro"/>
</dbReference>
<evidence type="ECO:0000256" key="1">
    <source>
        <dbReference type="ARBA" id="ARBA00022630"/>
    </source>
</evidence>